<reference evidence="3" key="1">
    <citation type="journal article" date="2020" name="Stud. Mycol.">
        <title>101 Dothideomycetes genomes: a test case for predicting lifestyles and emergence of pathogens.</title>
        <authorList>
            <person name="Haridas S."/>
            <person name="Albert R."/>
            <person name="Binder M."/>
            <person name="Bloem J."/>
            <person name="Labutti K."/>
            <person name="Salamov A."/>
            <person name="Andreopoulos B."/>
            <person name="Baker S."/>
            <person name="Barry K."/>
            <person name="Bills G."/>
            <person name="Bluhm B."/>
            <person name="Cannon C."/>
            <person name="Castanera R."/>
            <person name="Culley D."/>
            <person name="Daum C."/>
            <person name="Ezra D."/>
            <person name="Gonzalez J."/>
            <person name="Henrissat B."/>
            <person name="Kuo A."/>
            <person name="Liang C."/>
            <person name="Lipzen A."/>
            <person name="Lutzoni F."/>
            <person name="Magnuson J."/>
            <person name="Mondo S."/>
            <person name="Nolan M."/>
            <person name="Ohm R."/>
            <person name="Pangilinan J."/>
            <person name="Park H.-J."/>
            <person name="Ramirez L."/>
            <person name="Alfaro M."/>
            <person name="Sun H."/>
            <person name="Tritt A."/>
            <person name="Yoshinaga Y."/>
            <person name="Zwiers L.-H."/>
            <person name="Turgeon B."/>
            <person name="Goodwin S."/>
            <person name="Spatafora J."/>
            <person name="Crous P."/>
            <person name="Grigoriev I."/>
        </authorList>
    </citation>
    <scope>NUCLEOTIDE SEQUENCE</scope>
    <source>
        <strain evidence="3">CBS 260.36</strain>
    </source>
</reference>
<sequence length="673" mass="73897">MAAESYAAVPPTDERRHVKRHKAQKWKPQSWWANFLDRSNRGWSMEILSALFGTVLLVTLAIVLRYYDGKPPPQLGSAFGSALTLNTIVSLITTIAKAALLLPVAECVSQQKWMYFARDYHRLSILSSFDNASRGLLGGVALLWNTRPINLASIGALLMVYAIAVDPLSQQLVSSTNRLSASTDPGVNRSATVPQCYAWQEPYRPEVQIHDLNHVYSIQSQLSLPAQSAILAGLYSGNKTVQDVAPVCPGADCTFESFFSLAVCPSFADVTSNLQTRNVSDGSSAGPLQSDVRYYVSNHQFLQPAIVGNENYTAYGNITSALAQDFILEMQQSGRVAFVDTVAYAGAIFPIADFFVIYGTAVDDHNKPTQFKATEILLEWCLQNYTSSVSNGHATTVRHNVIKLDSRALNWFQSNPRSLNFSLPAEASRGANVSPYVDWDSHVDLQDHLYLLLNGSVSRPESNSSVMATNTAVQALFEPFEPFYSRGDYDGADIGMGDGIAATNETGLELLINNLATSLTNHFRTSCIINDKVDQSLGTVLTHVTFTVIRWKWIAVLAGFTILSWLFLLATIAGQRFGTLRGSAWKSSSLAVLHALDPEIQRDLGGLDCHTKMFRRDEERKVRLVCVPGEGWRLLVEPSADVEMDTTDKRASDSIGSLPPTSTDPVVHNSLAR</sequence>
<evidence type="ECO:0000313" key="3">
    <source>
        <dbReference type="EMBL" id="KAF2148831.1"/>
    </source>
</evidence>
<accession>A0A9P4ISE7</accession>
<feature type="transmembrane region" description="Helical" evidence="2">
    <location>
        <begin position="47"/>
        <end position="67"/>
    </location>
</feature>
<protein>
    <submittedName>
        <fullName evidence="3">Uncharacterized protein</fullName>
    </submittedName>
</protein>
<feature type="transmembrane region" description="Helical" evidence="2">
    <location>
        <begin position="149"/>
        <end position="168"/>
    </location>
</feature>
<gene>
    <name evidence="3" type="ORF">K461DRAFT_297322</name>
</gene>
<evidence type="ECO:0000313" key="4">
    <source>
        <dbReference type="Proteomes" id="UP000799439"/>
    </source>
</evidence>
<evidence type="ECO:0000256" key="2">
    <source>
        <dbReference type="SAM" id="Phobius"/>
    </source>
</evidence>
<dbReference type="Pfam" id="PF11374">
    <property type="entry name" value="DUF3176"/>
    <property type="match status" value="1"/>
</dbReference>
<dbReference type="PANTHER" id="PTHR35394:SF5">
    <property type="entry name" value="DUF3176 DOMAIN-CONTAINING PROTEIN"/>
    <property type="match status" value="1"/>
</dbReference>
<dbReference type="InterPro" id="IPR021514">
    <property type="entry name" value="DUF3176"/>
</dbReference>
<keyword evidence="2" id="KW-0472">Membrane</keyword>
<organism evidence="3 4">
    <name type="scientific">Myriangium duriaei CBS 260.36</name>
    <dbReference type="NCBI Taxonomy" id="1168546"/>
    <lineage>
        <taxon>Eukaryota</taxon>
        <taxon>Fungi</taxon>
        <taxon>Dikarya</taxon>
        <taxon>Ascomycota</taxon>
        <taxon>Pezizomycotina</taxon>
        <taxon>Dothideomycetes</taxon>
        <taxon>Dothideomycetidae</taxon>
        <taxon>Myriangiales</taxon>
        <taxon>Myriangiaceae</taxon>
        <taxon>Myriangium</taxon>
    </lineage>
</organism>
<dbReference type="EMBL" id="ML996092">
    <property type="protein sequence ID" value="KAF2148831.1"/>
    <property type="molecule type" value="Genomic_DNA"/>
</dbReference>
<dbReference type="AlphaFoldDB" id="A0A9P4ISE7"/>
<keyword evidence="2" id="KW-1133">Transmembrane helix</keyword>
<feature type="region of interest" description="Disordered" evidence="1">
    <location>
        <begin position="644"/>
        <end position="673"/>
    </location>
</feature>
<dbReference type="Proteomes" id="UP000799439">
    <property type="component" value="Unassembled WGS sequence"/>
</dbReference>
<keyword evidence="4" id="KW-1185">Reference proteome</keyword>
<proteinExistence type="predicted"/>
<evidence type="ECO:0000256" key="1">
    <source>
        <dbReference type="SAM" id="MobiDB-lite"/>
    </source>
</evidence>
<name>A0A9P4ISE7_9PEZI</name>
<dbReference type="PANTHER" id="PTHR35394">
    <property type="entry name" value="DUF3176 DOMAIN-CONTAINING PROTEIN"/>
    <property type="match status" value="1"/>
</dbReference>
<dbReference type="OrthoDB" id="5376804at2759"/>
<keyword evidence="2" id="KW-0812">Transmembrane</keyword>
<feature type="transmembrane region" description="Helical" evidence="2">
    <location>
        <begin position="553"/>
        <end position="573"/>
    </location>
</feature>
<comment type="caution">
    <text evidence="3">The sequence shown here is derived from an EMBL/GenBank/DDBJ whole genome shotgun (WGS) entry which is preliminary data.</text>
</comment>
<feature type="transmembrane region" description="Helical" evidence="2">
    <location>
        <begin position="79"/>
        <end position="102"/>
    </location>
</feature>